<dbReference type="SUPFAM" id="SSF54928">
    <property type="entry name" value="RNA-binding domain, RBD"/>
    <property type="match status" value="1"/>
</dbReference>
<dbReference type="GO" id="GO:0003964">
    <property type="term" value="F:RNA-directed DNA polymerase activity"/>
    <property type="evidence" value="ECO:0007669"/>
    <property type="project" value="UniProtKB-KW"/>
</dbReference>
<dbReference type="InterPro" id="IPR035979">
    <property type="entry name" value="RBD_domain_sf"/>
</dbReference>
<dbReference type="Pfam" id="PF00076">
    <property type="entry name" value="RRM_1"/>
    <property type="match status" value="1"/>
</dbReference>
<feature type="domain" description="RRM" evidence="3">
    <location>
        <begin position="15"/>
        <end position="97"/>
    </location>
</feature>
<dbReference type="Gene3D" id="3.30.70.330">
    <property type="match status" value="1"/>
</dbReference>
<evidence type="ECO:0000256" key="2">
    <source>
        <dbReference type="SAM" id="MobiDB-lite"/>
    </source>
</evidence>
<sequence length="1355" mass="154575">MISRSKEDQVMRISKSVFVTNFPDTFGYRDLWKLCESYGKVIDVFIPNRLSKAGKRFAFVRFIRVINMDQLIGNLCTLWAGRFHLHANAVRYERPSRPANPVRNPPPKPSKISGSYANVVKDVKPPISTSAPSFDIPTVVLDDSCIISRDLSHHVMGKVKDPNSIPNLQITLFKEGFPEVSLSYLGGLWVLLELDSVVTKSKLLQHTGVNSWFDKLQDAVHDFVSEERIVWVDIEGIPLNLWSRETFVKLGKKWGETLDIEENSCSSFARKRLCVKTKQVDNILESFKFIFKGKIYMARAKELFAWTPLFKGCKHSVYSSDDESSLGANSNHASQHLSDDEQVIESDEERVSESSFGVNPSPQNISLCKNDSKVDDHHSGDPFGLYDLLKKPHKEVVEDLDPSLSHPPGFTPEFPQQEFNHNNVPEKENTTDPVLENVFSSKVHSKVFNFSQEILDKDHSSGSASSNFSHNESNGGSILGAMEDMIRIGQSMGYDMEGCSKDMERIIASDSVGNSGGILCVWEASIFNKDNVTISDNFIALYGTWLPTNSKVLIVVIYAPQSNVLKRSLWDYISVLISRWKGETLMMGDFNEVRSADERFGSLFDQSGARDFNQFISSSGLVEVKMEGYSFTWSLSSAAKMSKLDRFLVSEGIISAFPSSTVVCLDRHLSDHRPILLKEMYTDFGPSPFRTYHSWFKRDGFDIMVEQAWTSFSHSDSNSLIRFKKKLQDLKILIMFSLCPMCGLAPEDSYHVFFQCDMAKNILPRICRWWDLTWCDVSSFADWFRLKLKISFPNQLSSTQAIDMDNCITRSEIRKAVWECGENKSPGPDGFSFEFFRREWSEENLVNLVRILDCFYLASGLKINLHKSQVLGVGVPRDIVIQGASLIGCDVLHTPFKYLGVTVGDCMSRHSAWVSTIQKIQARLSKWKSKTLSVGGRLTLLKSVLGAVPLYTMSMYKAPKGVLLEMESLRSNFFKGGDQVDKKITWVAWDKVLSSKKKGGLGVSSLFALNRGLLLKWVWRFLSQDGSIWSRVISAIYGPFLDSHVANFPSNWCSILREVQVLRAKGFDFVSLCKKRVGNGCNTRFWLDTWILDMPFCIRFPRIYALETDKFASVAEKWEAPSFDSSFRRHARDGAEREQWLDMLSMLGTVTLSSSIDRWVCDINGEGEFRVKDIRSSLDDLLLPSTDVATRWVKFIPIKINVFAWRARLDRLPTRCNLIKRGVILDSSLCPMCGLAPEDSYHVFFQCDMAKNILRRICRWWDLTWCDVSSFADWYLWFDTIRLPPKLKLMLEGVFFVAWWHIWVFRNHTIFGVTAPRRSVIHEDIVSRSFTWCGSRCNRSFSWECWLKNPNLISL</sequence>
<feature type="compositionally biased region" description="Polar residues" evidence="2">
    <location>
        <begin position="326"/>
        <end position="336"/>
    </location>
</feature>
<dbReference type="InterPro" id="IPR026960">
    <property type="entry name" value="RVT-Znf"/>
</dbReference>
<accession>A0ABQ5CKX6</accession>
<dbReference type="SUPFAM" id="SSF56219">
    <property type="entry name" value="DNase I-like"/>
    <property type="match status" value="1"/>
</dbReference>
<dbReference type="Gene3D" id="3.60.10.10">
    <property type="entry name" value="Endonuclease/exonuclease/phosphatase"/>
    <property type="match status" value="1"/>
</dbReference>
<feature type="compositionally biased region" description="Acidic residues" evidence="2">
    <location>
        <begin position="340"/>
        <end position="350"/>
    </location>
</feature>
<dbReference type="SMART" id="SM00360">
    <property type="entry name" value="RRM"/>
    <property type="match status" value="1"/>
</dbReference>
<dbReference type="CDD" id="cd00590">
    <property type="entry name" value="RRM_SF"/>
    <property type="match status" value="1"/>
</dbReference>
<reference evidence="4" key="2">
    <citation type="submission" date="2022-01" db="EMBL/GenBank/DDBJ databases">
        <authorList>
            <person name="Yamashiro T."/>
            <person name="Shiraishi A."/>
            <person name="Satake H."/>
            <person name="Nakayama K."/>
        </authorList>
    </citation>
    <scope>NUCLEOTIDE SEQUENCE</scope>
</reference>
<dbReference type="InterPro" id="IPR000504">
    <property type="entry name" value="RRM_dom"/>
</dbReference>
<protein>
    <submittedName>
        <fullName evidence="4">RNA-directed DNA polymerase, eukaryota</fullName>
    </submittedName>
</protein>
<keyword evidence="4" id="KW-0808">Transferase</keyword>
<name>A0ABQ5CKX6_9ASTR</name>
<feature type="region of interest" description="Disordered" evidence="2">
    <location>
        <begin position="324"/>
        <end position="373"/>
    </location>
</feature>
<dbReference type="Pfam" id="PF13966">
    <property type="entry name" value="zf-RVT"/>
    <property type="match status" value="1"/>
</dbReference>
<dbReference type="InterPro" id="IPR036691">
    <property type="entry name" value="Endo/exonu/phosph_ase_sf"/>
</dbReference>
<dbReference type="Proteomes" id="UP001151760">
    <property type="component" value="Unassembled WGS sequence"/>
</dbReference>
<dbReference type="EMBL" id="BQNB010014397">
    <property type="protein sequence ID" value="GJT27665.1"/>
    <property type="molecule type" value="Genomic_DNA"/>
</dbReference>
<keyword evidence="1" id="KW-0694">RNA-binding</keyword>
<keyword evidence="4" id="KW-0548">Nucleotidyltransferase</keyword>
<dbReference type="PANTHER" id="PTHR33116:SF78">
    <property type="entry name" value="OS12G0587133 PROTEIN"/>
    <property type="match status" value="1"/>
</dbReference>
<feature type="compositionally biased region" description="Polar residues" evidence="2">
    <location>
        <begin position="353"/>
        <end position="369"/>
    </location>
</feature>
<reference evidence="4" key="1">
    <citation type="journal article" date="2022" name="Int. J. Mol. Sci.">
        <title>Draft Genome of Tanacetum Coccineum: Genomic Comparison of Closely Related Tanacetum-Family Plants.</title>
        <authorList>
            <person name="Yamashiro T."/>
            <person name="Shiraishi A."/>
            <person name="Nakayama K."/>
            <person name="Satake H."/>
        </authorList>
    </citation>
    <scope>NUCLEOTIDE SEQUENCE</scope>
</reference>
<feature type="region of interest" description="Disordered" evidence="2">
    <location>
        <begin position="94"/>
        <end position="114"/>
    </location>
</feature>
<dbReference type="PROSITE" id="PS50102">
    <property type="entry name" value="RRM"/>
    <property type="match status" value="1"/>
</dbReference>
<gene>
    <name evidence="4" type="ORF">Tco_0907940</name>
</gene>
<evidence type="ECO:0000313" key="5">
    <source>
        <dbReference type="Proteomes" id="UP001151760"/>
    </source>
</evidence>
<dbReference type="InterPro" id="IPR012677">
    <property type="entry name" value="Nucleotide-bd_a/b_plait_sf"/>
</dbReference>
<proteinExistence type="predicted"/>
<keyword evidence="4" id="KW-0695">RNA-directed DNA polymerase</keyword>
<keyword evidence="5" id="KW-1185">Reference proteome</keyword>
<comment type="caution">
    <text evidence="4">The sequence shown here is derived from an EMBL/GenBank/DDBJ whole genome shotgun (WGS) entry which is preliminary data.</text>
</comment>
<dbReference type="PANTHER" id="PTHR33116">
    <property type="entry name" value="REVERSE TRANSCRIPTASE ZINC-BINDING DOMAIN-CONTAINING PROTEIN-RELATED-RELATED"/>
    <property type="match status" value="1"/>
</dbReference>
<organism evidence="4 5">
    <name type="scientific">Tanacetum coccineum</name>
    <dbReference type="NCBI Taxonomy" id="301880"/>
    <lineage>
        <taxon>Eukaryota</taxon>
        <taxon>Viridiplantae</taxon>
        <taxon>Streptophyta</taxon>
        <taxon>Embryophyta</taxon>
        <taxon>Tracheophyta</taxon>
        <taxon>Spermatophyta</taxon>
        <taxon>Magnoliopsida</taxon>
        <taxon>eudicotyledons</taxon>
        <taxon>Gunneridae</taxon>
        <taxon>Pentapetalae</taxon>
        <taxon>asterids</taxon>
        <taxon>campanulids</taxon>
        <taxon>Asterales</taxon>
        <taxon>Asteraceae</taxon>
        <taxon>Asteroideae</taxon>
        <taxon>Anthemideae</taxon>
        <taxon>Anthemidinae</taxon>
        <taxon>Tanacetum</taxon>
    </lineage>
</organism>
<evidence type="ECO:0000259" key="3">
    <source>
        <dbReference type="PROSITE" id="PS50102"/>
    </source>
</evidence>
<evidence type="ECO:0000313" key="4">
    <source>
        <dbReference type="EMBL" id="GJT27665.1"/>
    </source>
</evidence>
<evidence type="ECO:0000256" key="1">
    <source>
        <dbReference type="PROSITE-ProRule" id="PRU00176"/>
    </source>
</evidence>